<evidence type="ECO:0000256" key="1">
    <source>
        <dbReference type="ARBA" id="ARBA00004651"/>
    </source>
</evidence>
<feature type="transmembrane region" description="Helical" evidence="6">
    <location>
        <begin position="170"/>
        <end position="189"/>
    </location>
</feature>
<feature type="transmembrane region" description="Helical" evidence="6">
    <location>
        <begin position="325"/>
        <end position="344"/>
    </location>
</feature>
<feature type="transmembrane region" description="Helical" evidence="6">
    <location>
        <begin position="81"/>
        <end position="104"/>
    </location>
</feature>
<proteinExistence type="predicted"/>
<dbReference type="EMBL" id="QQZY01000004">
    <property type="protein sequence ID" value="RDI74301.1"/>
    <property type="molecule type" value="Genomic_DNA"/>
</dbReference>
<gene>
    <name evidence="7" type="ORF">Gocc_1877</name>
</gene>
<feature type="transmembrane region" description="Helical" evidence="6">
    <location>
        <begin position="377"/>
        <end position="399"/>
    </location>
</feature>
<keyword evidence="4 6" id="KW-1133">Transmembrane helix</keyword>
<organism evidence="7 8">
    <name type="scientific">Gaiella occulta</name>
    <dbReference type="NCBI Taxonomy" id="1002870"/>
    <lineage>
        <taxon>Bacteria</taxon>
        <taxon>Bacillati</taxon>
        <taxon>Actinomycetota</taxon>
        <taxon>Thermoleophilia</taxon>
        <taxon>Gaiellales</taxon>
        <taxon>Gaiellaceae</taxon>
        <taxon>Gaiella</taxon>
    </lineage>
</organism>
<reference evidence="7 8" key="1">
    <citation type="submission" date="2018-07" db="EMBL/GenBank/DDBJ databases">
        <title>High-quality-draft genome sequence of Gaiella occulta.</title>
        <authorList>
            <person name="Severino R."/>
            <person name="Froufe H.J.C."/>
            <person name="Rainey F.A."/>
            <person name="Barroso C."/>
            <person name="Albuquerque L."/>
            <person name="Lobo-Da-Cunha A."/>
            <person name="Da Costa M.S."/>
            <person name="Egas C."/>
        </authorList>
    </citation>
    <scope>NUCLEOTIDE SEQUENCE [LARGE SCALE GENOMIC DNA]</scope>
    <source>
        <strain evidence="7 8">F2-233</strain>
    </source>
</reference>
<evidence type="ECO:0000256" key="2">
    <source>
        <dbReference type="ARBA" id="ARBA00022475"/>
    </source>
</evidence>
<dbReference type="InterPro" id="IPR002797">
    <property type="entry name" value="Polysacc_synth"/>
</dbReference>
<dbReference type="PANTHER" id="PTHR30250:SF11">
    <property type="entry name" value="O-ANTIGEN TRANSPORTER-RELATED"/>
    <property type="match status" value="1"/>
</dbReference>
<protein>
    <submittedName>
        <fullName evidence="7">Membrane protein involved in the export of O-antigen and teichoic acid</fullName>
    </submittedName>
</protein>
<dbReference type="Proteomes" id="UP000254134">
    <property type="component" value="Unassembled WGS sequence"/>
</dbReference>
<dbReference type="GO" id="GO:0005886">
    <property type="term" value="C:plasma membrane"/>
    <property type="evidence" value="ECO:0007669"/>
    <property type="project" value="UniProtKB-SubCell"/>
</dbReference>
<dbReference type="PANTHER" id="PTHR30250">
    <property type="entry name" value="PST FAMILY PREDICTED COLANIC ACID TRANSPORTER"/>
    <property type="match status" value="1"/>
</dbReference>
<feature type="transmembrane region" description="Helical" evidence="6">
    <location>
        <begin position="38"/>
        <end position="60"/>
    </location>
</feature>
<accession>A0A7M2YVY3</accession>
<feature type="transmembrane region" description="Helical" evidence="6">
    <location>
        <begin position="146"/>
        <end position="164"/>
    </location>
</feature>
<evidence type="ECO:0000313" key="8">
    <source>
        <dbReference type="Proteomes" id="UP000254134"/>
    </source>
</evidence>
<feature type="transmembrane region" description="Helical" evidence="6">
    <location>
        <begin position="434"/>
        <end position="455"/>
    </location>
</feature>
<feature type="transmembrane region" description="Helical" evidence="6">
    <location>
        <begin position="110"/>
        <end position="134"/>
    </location>
</feature>
<keyword evidence="8" id="KW-1185">Reference proteome</keyword>
<feature type="transmembrane region" description="Helical" evidence="6">
    <location>
        <begin position="210"/>
        <end position="234"/>
    </location>
</feature>
<dbReference type="AlphaFoldDB" id="A0A7M2YVY3"/>
<keyword evidence="2" id="KW-1003">Cell membrane</keyword>
<feature type="transmembrane region" description="Helical" evidence="6">
    <location>
        <begin position="254"/>
        <end position="274"/>
    </location>
</feature>
<feature type="transmembrane region" description="Helical" evidence="6">
    <location>
        <begin position="286"/>
        <end position="305"/>
    </location>
</feature>
<comment type="subcellular location">
    <subcellularLocation>
        <location evidence="1">Cell membrane</location>
        <topology evidence="1">Multi-pass membrane protein</topology>
    </subcellularLocation>
</comment>
<evidence type="ECO:0000256" key="4">
    <source>
        <dbReference type="ARBA" id="ARBA00022989"/>
    </source>
</evidence>
<sequence>MIRGGALRAAGYGAGMVVGALTAVFLTRGLGVDDFGRYGTVAALLGIVSTITDAGLTAVGSRELAIRPPGRARQELLRQLVALRVVASFLAVLAAAGFAVVAGYDATMVWATLLGGLGVLLVNTQATAMMPLSVELRLGAVTAFELLKQALTLAGVAALALAGASLLPYFAVQAIVGGLVLLLTPPLVGGVRVLLPRLERASALSLLREALPVAVAIAMNVLYLRLLVIMVSLLDGDTETGYYATAFRVFEMLVGLPTLALSVALPLLAVAAAEDLERLRYGLQRTLELAVVASGGIALVTVALAPAVPLLFGDEFAGAVPMLRIQAWALIPLFAGQVLGLALLSLRRQRALALGNALAVVVVVAVGLALIPPYGGVGAAIAGIAAEVALCATLVALLVRAAPATAPGFGFLWRPGLALGAGAAPLLVPGLGAAVAGVLSVAAFAVVALVARAVPVEVFEALARRDPSSRGGS</sequence>
<evidence type="ECO:0000256" key="6">
    <source>
        <dbReference type="SAM" id="Phobius"/>
    </source>
</evidence>
<evidence type="ECO:0000313" key="7">
    <source>
        <dbReference type="EMBL" id="RDI74301.1"/>
    </source>
</evidence>
<feature type="transmembrane region" description="Helical" evidence="6">
    <location>
        <begin position="411"/>
        <end position="428"/>
    </location>
</feature>
<reference evidence="8" key="2">
    <citation type="journal article" date="2019" name="MicrobiologyOpen">
        <title>High-quality draft genome sequence of Gaiella occulta isolated from a 150 meter deep mineral water borehole and comparison with the genome sequences of other deep-branching lineages of the phylum Actinobacteria.</title>
        <authorList>
            <person name="Severino R."/>
            <person name="Froufe H.J.C."/>
            <person name="Barroso C."/>
            <person name="Albuquerque L."/>
            <person name="Lobo-da-Cunha A."/>
            <person name="da Costa M.S."/>
            <person name="Egas C."/>
        </authorList>
    </citation>
    <scope>NUCLEOTIDE SEQUENCE [LARGE SCALE GENOMIC DNA]</scope>
    <source>
        <strain evidence="8">F2-233</strain>
    </source>
</reference>
<feature type="transmembrane region" description="Helical" evidence="6">
    <location>
        <begin position="7"/>
        <end position="26"/>
    </location>
</feature>
<evidence type="ECO:0000256" key="3">
    <source>
        <dbReference type="ARBA" id="ARBA00022692"/>
    </source>
</evidence>
<dbReference type="Pfam" id="PF01943">
    <property type="entry name" value="Polysacc_synt"/>
    <property type="match status" value="1"/>
</dbReference>
<keyword evidence="5 6" id="KW-0472">Membrane</keyword>
<feature type="transmembrane region" description="Helical" evidence="6">
    <location>
        <begin position="351"/>
        <end position="371"/>
    </location>
</feature>
<evidence type="ECO:0000256" key="5">
    <source>
        <dbReference type="ARBA" id="ARBA00023136"/>
    </source>
</evidence>
<keyword evidence="3 6" id="KW-0812">Transmembrane</keyword>
<comment type="caution">
    <text evidence="7">The sequence shown here is derived from an EMBL/GenBank/DDBJ whole genome shotgun (WGS) entry which is preliminary data.</text>
</comment>
<name>A0A7M2YVY3_9ACTN</name>
<dbReference type="InterPro" id="IPR050833">
    <property type="entry name" value="Poly_Biosynth_Transport"/>
</dbReference>